<comment type="caution">
    <text evidence="16">The sequence shown here is derived from an EMBL/GenBank/DDBJ whole genome shotgun (WGS) entry which is preliminary data.</text>
</comment>
<dbReference type="GO" id="GO:0006207">
    <property type="term" value="P:'de novo' pyrimidine nucleobase biosynthetic process"/>
    <property type="evidence" value="ECO:0007669"/>
    <property type="project" value="InterPro"/>
</dbReference>
<dbReference type="EMBL" id="DF933818">
    <property type="protein sequence ID" value="GAM37035.1"/>
    <property type="molecule type" value="Genomic_DNA"/>
</dbReference>
<dbReference type="GO" id="GO:0106430">
    <property type="term" value="F:dihydroorotate dehydrogenase (quinone) activity"/>
    <property type="evidence" value="ECO:0007669"/>
    <property type="project" value="UniProtKB-EC"/>
</dbReference>
<comment type="subcellular location">
    <subcellularLocation>
        <location evidence="2">Membrane</location>
    </subcellularLocation>
</comment>
<dbReference type="GO" id="GO:0044205">
    <property type="term" value="P:'de novo' UMP biosynthetic process"/>
    <property type="evidence" value="ECO:0007669"/>
    <property type="project" value="UniProtKB-UniPathway"/>
</dbReference>
<keyword evidence="14" id="KW-1133">Transmembrane helix</keyword>
<organism evidence="16 17">
    <name type="scientific">Talaromyces pinophilus</name>
    <name type="common">Penicillium pinophilum</name>
    <dbReference type="NCBI Taxonomy" id="128442"/>
    <lineage>
        <taxon>Eukaryota</taxon>
        <taxon>Fungi</taxon>
        <taxon>Dikarya</taxon>
        <taxon>Ascomycota</taxon>
        <taxon>Pezizomycotina</taxon>
        <taxon>Eurotiomycetes</taxon>
        <taxon>Eurotiomycetidae</taxon>
        <taxon>Eurotiales</taxon>
        <taxon>Trichocomaceae</taxon>
        <taxon>Talaromyces</taxon>
        <taxon>Talaromyces sect. Talaromyces</taxon>
    </lineage>
</organism>
<evidence type="ECO:0000256" key="7">
    <source>
        <dbReference type="ARBA" id="ARBA00022630"/>
    </source>
</evidence>
<keyword evidence="10 14" id="KW-0472">Membrane</keyword>
<evidence type="ECO:0000313" key="17">
    <source>
        <dbReference type="Proteomes" id="UP000053095"/>
    </source>
</evidence>
<evidence type="ECO:0000313" key="16">
    <source>
        <dbReference type="EMBL" id="GAM37035.1"/>
    </source>
</evidence>
<dbReference type="GO" id="GO:0005743">
    <property type="term" value="C:mitochondrial inner membrane"/>
    <property type="evidence" value="ECO:0007669"/>
    <property type="project" value="TreeGrafter"/>
</dbReference>
<dbReference type="InterPro" id="IPR005719">
    <property type="entry name" value="Dihydroorotate_DH_2"/>
</dbReference>
<comment type="pathway">
    <text evidence="3">Pyrimidine metabolism; UMP biosynthesis via de novo pathway; orotate from (S)-dihydroorotate (quinone route): step 1/1.</text>
</comment>
<dbReference type="SUPFAM" id="SSF51395">
    <property type="entry name" value="FMN-linked oxidoreductases"/>
    <property type="match status" value="1"/>
</dbReference>
<proteinExistence type="inferred from homology"/>
<dbReference type="PROSITE" id="PS00911">
    <property type="entry name" value="DHODEHASE_1"/>
    <property type="match status" value="1"/>
</dbReference>
<feature type="transmembrane region" description="Helical" evidence="14">
    <location>
        <begin position="61"/>
        <end position="78"/>
    </location>
</feature>
<evidence type="ECO:0000256" key="13">
    <source>
        <dbReference type="SAM" id="MobiDB-lite"/>
    </source>
</evidence>
<dbReference type="UniPathway" id="UPA00070">
    <property type="reaction ID" value="UER00946"/>
</dbReference>
<evidence type="ECO:0000256" key="1">
    <source>
        <dbReference type="ARBA" id="ARBA00001917"/>
    </source>
</evidence>
<evidence type="ECO:0000256" key="6">
    <source>
        <dbReference type="ARBA" id="ARBA00017599"/>
    </source>
</evidence>
<dbReference type="NCBIfam" id="TIGR01036">
    <property type="entry name" value="pyrD_sub2"/>
    <property type="match status" value="1"/>
</dbReference>
<dbReference type="InterPro" id="IPR001295">
    <property type="entry name" value="Dihydroorotate_DH_CS"/>
</dbReference>
<dbReference type="PANTHER" id="PTHR48109">
    <property type="entry name" value="DIHYDROOROTATE DEHYDROGENASE (QUINONE), MITOCHONDRIAL-RELATED"/>
    <property type="match status" value="1"/>
</dbReference>
<dbReference type="PANTHER" id="PTHR48109:SF4">
    <property type="entry name" value="DIHYDROOROTATE DEHYDROGENASE (QUINONE), MITOCHONDRIAL"/>
    <property type="match status" value="1"/>
</dbReference>
<dbReference type="EC" id="1.3.5.2" evidence="5"/>
<dbReference type="FunFam" id="3.20.20.70:FF:000242">
    <property type="entry name" value="Dihydroorotate reductase PyrE"/>
    <property type="match status" value="1"/>
</dbReference>
<dbReference type="Proteomes" id="UP000053095">
    <property type="component" value="Unassembled WGS sequence"/>
</dbReference>
<dbReference type="Gene3D" id="3.20.20.70">
    <property type="entry name" value="Aldolase class I"/>
    <property type="match status" value="1"/>
</dbReference>
<gene>
    <name evidence="16" type="ORF">TCE0_022f06606</name>
</gene>
<dbReference type="InterPro" id="IPR013785">
    <property type="entry name" value="Aldolase_TIM"/>
</dbReference>
<evidence type="ECO:0000256" key="9">
    <source>
        <dbReference type="ARBA" id="ARBA00023002"/>
    </source>
</evidence>
<evidence type="ECO:0000256" key="3">
    <source>
        <dbReference type="ARBA" id="ARBA00005161"/>
    </source>
</evidence>
<feature type="region of interest" description="Disordered" evidence="13">
    <location>
        <begin position="366"/>
        <end position="387"/>
    </location>
</feature>
<reference evidence="17" key="1">
    <citation type="journal article" date="2015" name="Genome Announc.">
        <title>Draft genome sequence of Talaromyces cellulolyticus strain Y-94, a source of lignocellulosic biomass-degrading enzymes.</title>
        <authorList>
            <person name="Fujii T."/>
            <person name="Koike H."/>
            <person name="Sawayama S."/>
            <person name="Yano S."/>
            <person name="Inoue H."/>
        </authorList>
    </citation>
    <scope>NUCLEOTIDE SEQUENCE [LARGE SCALE GENOMIC DNA]</scope>
    <source>
        <strain evidence="17">Y-94</strain>
    </source>
</reference>
<dbReference type="InterPro" id="IPR050074">
    <property type="entry name" value="DHO_dehydrogenase"/>
</dbReference>
<evidence type="ECO:0000256" key="11">
    <source>
        <dbReference type="ARBA" id="ARBA00031623"/>
    </source>
</evidence>
<keyword evidence="14" id="KW-0812">Transmembrane</keyword>
<comment type="similarity">
    <text evidence="4">Belongs to the dihydroorotate dehydrogenase family. Type 2 subfamily.</text>
</comment>
<name>A0A6V8H883_TALPI</name>
<keyword evidence="9" id="KW-0560">Oxidoreductase</keyword>
<feature type="domain" description="Dihydroorotate dehydrogenase catalytic" evidence="15">
    <location>
        <begin position="134"/>
        <end position="473"/>
    </location>
</feature>
<evidence type="ECO:0000256" key="4">
    <source>
        <dbReference type="ARBA" id="ARBA00005359"/>
    </source>
</evidence>
<comment type="cofactor">
    <cofactor evidence="1">
        <name>FMN</name>
        <dbReference type="ChEBI" id="CHEBI:58210"/>
    </cofactor>
</comment>
<keyword evidence="7" id="KW-0285">Flavoprotein</keyword>
<evidence type="ECO:0000256" key="14">
    <source>
        <dbReference type="SAM" id="Phobius"/>
    </source>
</evidence>
<dbReference type="Pfam" id="PF01180">
    <property type="entry name" value="DHO_dh"/>
    <property type="match status" value="1"/>
</dbReference>
<keyword evidence="17" id="KW-1185">Reference proteome</keyword>
<protein>
    <recommendedName>
        <fullName evidence="6">Dihydroorotate dehydrogenase (quinone), mitochondrial</fullName>
        <ecNumber evidence="5">1.3.5.2</ecNumber>
    </recommendedName>
    <alternativeName>
        <fullName evidence="11">Dihydroorotate oxidase</fullName>
    </alternativeName>
</protein>
<evidence type="ECO:0000256" key="12">
    <source>
        <dbReference type="ARBA" id="ARBA00048639"/>
    </source>
</evidence>
<evidence type="ECO:0000259" key="15">
    <source>
        <dbReference type="Pfam" id="PF01180"/>
    </source>
</evidence>
<accession>A0A6V8H883</accession>
<dbReference type="InterPro" id="IPR005720">
    <property type="entry name" value="Dihydroorotate_DH_cat"/>
</dbReference>
<comment type="catalytic activity">
    <reaction evidence="12">
        <text>(S)-dihydroorotate + a quinone = orotate + a quinol</text>
        <dbReference type="Rhea" id="RHEA:30187"/>
        <dbReference type="ChEBI" id="CHEBI:24646"/>
        <dbReference type="ChEBI" id="CHEBI:30839"/>
        <dbReference type="ChEBI" id="CHEBI:30864"/>
        <dbReference type="ChEBI" id="CHEBI:132124"/>
        <dbReference type="EC" id="1.3.5.2"/>
    </reaction>
</comment>
<evidence type="ECO:0000256" key="8">
    <source>
        <dbReference type="ARBA" id="ARBA00022643"/>
    </source>
</evidence>
<evidence type="ECO:0000256" key="5">
    <source>
        <dbReference type="ARBA" id="ARBA00012791"/>
    </source>
</evidence>
<evidence type="ECO:0000256" key="2">
    <source>
        <dbReference type="ARBA" id="ARBA00004370"/>
    </source>
</evidence>
<evidence type="ECO:0000256" key="10">
    <source>
        <dbReference type="ARBA" id="ARBA00023136"/>
    </source>
</evidence>
<dbReference type="CDD" id="cd04738">
    <property type="entry name" value="DHOD_2_like"/>
    <property type="match status" value="1"/>
</dbReference>
<keyword evidence="8" id="KW-0288">FMN</keyword>
<sequence length="477" mass="51338">MASSYMPRLHQLKGISAASRTAYLPHTSRSIPTFSKRFASTEAEPIATITKKKKKSPVRKFIFRTSLAFVLFGGYLYFTDTRASAHRYIAVPLVRWLYPDAEDAHHAGVAALKELYKLGLHPRERSSPDLDGKLGTEVFGYTLSNPLGISGGLDKHAEIPDPLFALGAAVVEVGGTTPLPQDGNPKPRVFRVVSQSGMINRYGLNSKGADHMAKVLKQRVREFAYASGFGYSDAGEERVLNGEAGVPPGSLNEGKLLAVQVAKNKLTPESDIAAVTGDYVYCVDRLAPYADIVVVNVSSPNTPGLRGLQAAGPLTEILKGVVGAAKRIDRKTKPFVMVKVSPDEDSEEQVDGICHAVRESGVDGVIVGNTTNRRPGPVPNGYPLSSKEKQTLTETGGYSGPQLFERTVALVSRYKQKLSDAESPKTIFASGGITNGKQAQKVLDAGASVAMMYTAITYGGTGTLTRVKNELRQERNI</sequence>
<dbReference type="AlphaFoldDB" id="A0A6V8H883"/>